<evidence type="ECO:0000256" key="10">
    <source>
        <dbReference type="SAM" id="MobiDB-lite"/>
    </source>
</evidence>
<sequence length="571" mass="61090">MTRKARAPRAEKTATLSRPSASAPADPSPVGPALARLEVRNLATIRELELDFAAGLSVFTGETGAGKSIIVDALGLLLGSRANTDLIRTGESDLLVTGFWNEPKSEHTAAGEMSASRRLAAQGRGVARLDGEVVSVRELQEWAQTRLTIHWQHSAVSLLGPANQRALLDRGLPEQTGAYTHAYREWQEARARLERLRTGERERARQLDLLTFQSREIAEVAPLPGEEEPLQAELNRLANLETIAQSAAGALTLISDGEENALGFLGEAVRALNASARYDDASAALQQELRAALDSLQAVSGELRAVAEDGAADPEQLARVEGRLGALGKLRTKYGPTLDDVLEFQAGVEEELAALTRDEQAAGTLDADVEALFLEVRRSGTMLDSARQKRAAPLAAELLAVIRELGMPHARLEFRLSPLSEPALYGPSDVTIQFTANPGEDLAPLSDVASGGELSRVMLAISTVLGADTPTVVFDEVDAGIGGGAALAVAEQLHRLARSRQVMVVTHLAQIAARADHHFKVEKAVEEGRTVSRVRPLSPDERLEEIARMLGGNTSEAALGHARELMAGRQG</sequence>
<comment type="caution">
    <text evidence="12">The sequence shown here is derived from an EMBL/GenBank/DDBJ whole genome shotgun (WGS) entry which is preliminary data.</text>
</comment>
<keyword evidence="5 9" id="KW-0227">DNA damage</keyword>
<proteinExistence type="inferred from homology"/>
<comment type="similarity">
    <text evidence="2 9">Belongs to the RecN family.</text>
</comment>
<evidence type="ECO:0000313" key="13">
    <source>
        <dbReference type="Proteomes" id="UP000186607"/>
    </source>
</evidence>
<keyword evidence="4" id="KW-0547">Nucleotide-binding</keyword>
<reference evidence="12 13" key="1">
    <citation type="submission" date="2017-01" db="EMBL/GenBank/DDBJ databases">
        <title>Genome Analysis of Deinococcus marmoris KOPRI26562.</title>
        <authorList>
            <person name="Kim J.H."/>
            <person name="Oh H.-M."/>
        </authorList>
    </citation>
    <scope>NUCLEOTIDE SEQUENCE [LARGE SCALE GENOMIC DNA]</scope>
    <source>
        <strain evidence="12 13">KOPRI26562</strain>
    </source>
</reference>
<dbReference type="InterPro" id="IPR003395">
    <property type="entry name" value="RecF/RecN/SMC_N"/>
</dbReference>
<dbReference type="CDD" id="cd03241">
    <property type="entry name" value="ABC_RecN"/>
    <property type="match status" value="2"/>
</dbReference>
<dbReference type="AlphaFoldDB" id="A0A1U7NZU9"/>
<evidence type="ECO:0000256" key="4">
    <source>
        <dbReference type="ARBA" id="ARBA00022741"/>
    </source>
</evidence>
<dbReference type="OrthoDB" id="9806954at2"/>
<dbReference type="InterPro" id="IPR027417">
    <property type="entry name" value="P-loop_NTPase"/>
</dbReference>
<feature type="domain" description="RecF/RecN/SMC N-terminal" evidence="11">
    <location>
        <begin position="34"/>
        <end position="523"/>
    </location>
</feature>
<name>A0A1U7NZU9_9DEIO</name>
<dbReference type="RefSeq" id="WP_075831670.1">
    <property type="nucleotide sequence ID" value="NZ_MSTI01000066.1"/>
</dbReference>
<dbReference type="PANTHER" id="PTHR11059">
    <property type="entry name" value="DNA REPAIR PROTEIN RECN"/>
    <property type="match status" value="1"/>
</dbReference>
<dbReference type="GO" id="GO:0006310">
    <property type="term" value="P:DNA recombination"/>
    <property type="evidence" value="ECO:0007669"/>
    <property type="project" value="InterPro"/>
</dbReference>
<dbReference type="GO" id="GO:0009432">
    <property type="term" value="P:SOS response"/>
    <property type="evidence" value="ECO:0007669"/>
    <property type="project" value="TreeGrafter"/>
</dbReference>
<evidence type="ECO:0000256" key="7">
    <source>
        <dbReference type="ARBA" id="ARBA00023204"/>
    </source>
</evidence>
<evidence type="ECO:0000256" key="3">
    <source>
        <dbReference type="ARBA" id="ARBA00021315"/>
    </source>
</evidence>
<dbReference type="SUPFAM" id="SSF52540">
    <property type="entry name" value="P-loop containing nucleoside triphosphate hydrolases"/>
    <property type="match status" value="2"/>
</dbReference>
<comment type="function">
    <text evidence="1 9">May be involved in recombinational repair of damaged DNA.</text>
</comment>
<dbReference type="STRING" id="249408.BOO71_0005431"/>
<evidence type="ECO:0000256" key="6">
    <source>
        <dbReference type="ARBA" id="ARBA00022840"/>
    </source>
</evidence>
<dbReference type="InterPro" id="IPR004604">
    <property type="entry name" value="DNA_recomb/repair_RecN"/>
</dbReference>
<dbReference type="Proteomes" id="UP000186607">
    <property type="component" value="Unassembled WGS sequence"/>
</dbReference>
<evidence type="ECO:0000256" key="9">
    <source>
        <dbReference type="PIRNR" id="PIRNR003128"/>
    </source>
</evidence>
<dbReference type="Gene3D" id="3.40.50.300">
    <property type="entry name" value="P-loop containing nucleotide triphosphate hydrolases"/>
    <property type="match status" value="2"/>
</dbReference>
<organism evidence="12 13">
    <name type="scientific">Deinococcus marmoris</name>
    <dbReference type="NCBI Taxonomy" id="249408"/>
    <lineage>
        <taxon>Bacteria</taxon>
        <taxon>Thermotogati</taxon>
        <taxon>Deinococcota</taxon>
        <taxon>Deinococci</taxon>
        <taxon>Deinococcales</taxon>
        <taxon>Deinococcaceae</taxon>
        <taxon>Deinococcus</taxon>
    </lineage>
</organism>
<gene>
    <name evidence="12" type="ORF">BOO71_0005431</name>
</gene>
<dbReference type="GO" id="GO:0006281">
    <property type="term" value="P:DNA repair"/>
    <property type="evidence" value="ECO:0007669"/>
    <property type="project" value="UniProtKB-KW"/>
</dbReference>
<dbReference type="GO" id="GO:0005524">
    <property type="term" value="F:ATP binding"/>
    <property type="evidence" value="ECO:0007669"/>
    <property type="project" value="UniProtKB-KW"/>
</dbReference>
<dbReference type="PANTHER" id="PTHR11059:SF0">
    <property type="entry name" value="DNA REPAIR PROTEIN RECN"/>
    <property type="match status" value="1"/>
</dbReference>
<dbReference type="GO" id="GO:0043590">
    <property type="term" value="C:bacterial nucleoid"/>
    <property type="evidence" value="ECO:0007669"/>
    <property type="project" value="TreeGrafter"/>
</dbReference>
<evidence type="ECO:0000256" key="5">
    <source>
        <dbReference type="ARBA" id="ARBA00022763"/>
    </source>
</evidence>
<evidence type="ECO:0000256" key="2">
    <source>
        <dbReference type="ARBA" id="ARBA00009441"/>
    </source>
</evidence>
<evidence type="ECO:0000256" key="1">
    <source>
        <dbReference type="ARBA" id="ARBA00003618"/>
    </source>
</evidence>
<feature type="region of interest" description="Disordered" evidence="10">
    <location>
        <begin position="1"/>
        <end position="32"/>
    </location>
</feature>
<evidence type="ECO:0000259" key="11">
    <source>
        <dbReference type="Pfam" id="PF02463"/>
    </source>
</evidence>
<evidence type="ECO:0000256" key="8">
    <source>
        <dbReference type="ARBA" id="ARBA00033408"/>
    </source>
</evidence>
<evidence type="ECO:0000313" key="12">
    <source>
        <dbReference type="EMBL" id="OLV18430.1"/>
    </source>
</evidence>
<dbReference type="PIRSF" id="PIRSF003128">
    <property type="entry name" value="RecN"/>
    <property type="match status" value="1"/>
</dbReference>
<keyword evidence="7 9" id="KW-0234">DNA repair</keyword>
<protein>
    <recommendedName>
        <fullName evidence="3 9">DNA repair protein RecN</fullName>
    </recommendedName>
    <alternativeName>
        <fullName evidence="8 9">Recombination protein N</fullName>
    </alternativeName>
</protein>
<dbReference type="Pfam" id="PF02463">
    <property type="entry name" value="SMC_N"/>
    <property type="match status" value="1"/>
</dbReference>
<keyword evidence="13" id="KW-1185">Reference proteome</keyword>
<dbReference type="NCBIfam" id="TIGR00634">
    <property type="entry name" value="recN"/>
    <property type="match status" value="1"/>
</dbReference>
<dbReference type="eggNOG" id="COG0497">
    <property type="taxonomic scope" value="Bacteria"/>
</dbReference>
<keyword evidence="6" id="KW-0067">ATP-binding</keyword>
<accession>A0A1U7NZU9</accession>
<dbReference type="EMBL" id="MSTI01000066">
    <property type="protein sequence ID" value="OLV18430.1"/>
    <property type="molecule type" value="Genomic_DNA"/>
</dbReference>